<evidence type="ECO:0000313" key="2">
    <source>
        <dbReference type="Proteomes" id="UP000790377"/>
    </source>
</evidence>
<proteinExistence type="predicted"/>
<reference evidence="1" key="1">
    <citation type="journal article" date="2021" name="New Phytol.">
        <title>Evolutionary innovations through gain and loss of genes in the ectomycorrhizal Boletales.</title>
        <authorList>
            <person name="Wu G."/>
            <person name="Miyauchi S."/>
            <person name="Morin E."/>
            <person name="Kuo A."/>
            <person name="Drula E."/>
            <person name="Varga T."/>
            <person name="Kohler A."/>
            <person name="Feng B."/>
            <person name="Cao Y."/>
            <person name="Lipzen A."/>
            <person name="Daum C."/>
            <person name="Hundley H."/>
            <person name="Pangilinan J."/>
            <person name="Johnson J."/>
            <person name="Barry K."/>
            <person name="LaButti K."/>
            <person name="Ng V."/>
            <person name="Ahrendt S."/>
            <person name="Min B."/>
            <person name="Choi I.G."/>
            <person name="Park H."/>
            <person name="Plett J.M."/>
            <person name="Magnuson J."/>
            <person name="Spatafora J.W."/>
            <person name="Nagy L.G."/>
            <person name="Henrissat B."/>
            <person name="Grigoriev I.V."/>
            <person name="Yang Z.L."/>
            <person name="Xu J."/>
            <person name="Martin F.M."/>
        </authorList>
    </citation>
    <scope>NUCLEOTIDE SEQUENCE</scope>
    <source>
        <strain evidence="1">ATCC 28755</strain>
    </source>
</reference>
<comment type="caution">
    <text evidence="1">The sequence shown here is derived from an EMBL/GenBank/DDBJ whole genome shotgun (WGS) entry which is preliminary data.</text>
</comment>
<organism evidence="1 2">
    <name type="scientific">Hygrophoropsis aurantiaca</name>
    <dbReference type="NCBI Taxonomy" id="72124"/>
    <lineage>
        <taxon>Eukaryota</taxon>
        <taxon>Fungi</taxon>
        <taxon>Dikarya</taxon>
        <taxon>Basidiomycota</taxon>
        <taxon>Agaricomycotina</taxon>
        <taxon>Agaricomycetes</taxon>
        <taxon>Agaricomycetidae</taxon>
        <taxon>Boletales</taxon>
        <taxon>Coniophorineae</taxon>
        <taxon>Hygrophoropsidaceae</taxon>
        <taxon>Hygrophoropsis</taxon>
    </lineage>
</organism>
<dbReference type="Proteomes" id="UP000790377">
    <property type="component" value="Unassembled WGS sequence"/>
</dbReference>
<gene>
    <name evidence="1" type="ORF">BJ138DRAFT_1150203</name>
</gene>
<name>A0ACB8ADR2_9AGAM</name>
<evidence type="ECO:0000313" key="1">
    <source>
        <dbReference type="EMBL" id="KAH7911631.1"/>
    </source>
</evidence>
<keyword evidence="2" id="KW-1185">Reference proteome</keyword>
<sequence>MSQPQTVTLRYELNPPTSVNAPDGLTATAEHTFPISPSNEDNAGKSATKIYYAALQTSIAEARRRAGVELSAWKDAVGSAELGKEGSKRVVDEDEGEEEEDAEA</sequence>
<dbReference type="EMBL" id="MU267672">
    <property type="protein sequence ID" value="KAH7911631.1"/>
    <property type="molecule type" value="Genomic_DNA"/>
</dbReference>
<protein>
    <submittedName>
        <fullName evidence="1">Uncharacterized protein</fullName>
    </submittedName>
</protein>
<accession>A0ACB8ADR2</accession>